<dbReference type="GO" id="GO:0005655">
    <property type="term" value="C:nucleolar ribonuclease P complex"/>
    <property type="evidence" value="ECO:0007669"/>
    <property type="project" value="TreeGrafter"/>
</dbReference>
<gene>
    <name evidence="2" type="ORF">MBM_09536</name>
</gene>
<name>K1W5P4_MARBU</name>
<dbReference type="Pfam" id="PF04032">
    <property type="entry name" value="Rpr2"/>
    <property type="match status" value="1"/>
</dbReference>
<dbReference type="EMBL" id="JH921460">
    <property type="protein sequence ID" value="EKD12215.1"/>
    <property type="molecule type" value="Genomic_DNA"/>
</dbReference>
<keyword evidence="3" id="KW-1185">Reference proteome</keyword>
<dbReference type="Proteomes" id="UP000006753">
    <property type="component" value="Unassembled WGS sequence"/>
</dbReference>
<dbReference type="OMA" id="LHCDNCQ"/>
<dbReference type="InParanoid" id="K1W5P4"/>
<accession>K1W5P4</accession>
<organism evidence="2 3">
    <name type="scientific">Marssonina brunnea f. sp. multigermtubi (strain MB_m1)</name>
    <name type="common">Marssonina leaf spot fungus</name>
    <dbReference type="NCBI Taxonomy" id="1072389"/>
    <lineage>
        <taxon>Eukaryota</taxon>
        <taxon>Fungi</taxon>
        <taxon>Dikarya</taxon>
        <taxon>Ascomycota</taxon>
        <taxon>Pezizomycotina</taxon>
        <taxon>Leotiomycetes</taxon>
        <taxon>Helotiales</taxon>
        <taxon>Drepanopezizaceae</taxon>
        <taxon>Drepanopeziza</taxon>
    </lineage>
</organism>
<dbReference type="eggNOG" id="ENOG502SC64">
    <property type="taxonomic scope" value="Eukaryota"/>
</dbReference>
<feature type="region of interest" description="Disordered" evidence="1">
    <location>
        <begin position="70"/>
        <end position="92"/>
    </location>
</feature>
<reference evidence="2 3" key="1">
    <citation type="journal article" date="2012" name="BMC Genomics">
        <title>Sequencing the genome of Marssonina brunnea reveals fungus-poplar co-evolution.</title>
        <authorList>
            <person name="Zhu S."/>
            <person name="Cao Y.-Z."/>
            <person name="Jiang C."/>
            <person name="Tan B.-Y."/>
            <person name="Wang Z."/>
            <person name="Feng S."/>
            <person name="Zhang L."/>
            <person name="Su X.-H."/>
            <person name="Brejova B."/>
            <person name="Vinar T."/>
            <person name="Xu M."/>
            <person name="Wang M.-X."/>
            <person name="Zhang S.-G."/>
            <person name="Huang M.-R."/>
            <person name="Wu R."/>
            <person name="Zhou Y."/>
        </authorList>
    </citation>
    <scope>NUCLEOTIDE SEQUENCE [LARGE SCALE GENOMIC DNA]</scope>
    <source>
        <strain evidence="2 3">MB_m1</strain>
    </source>
</reference>
<proteinExistence type="predicted"/>
<dbReference type="AlphaFoldDB" id="K1W5P4"/>
<dbReference type="PANTHER" id="PTHR14742:SF3">
    <property type="entry name" value="RIBONUCLEASE MRP PROTEIN SUBUNIT SNM1"/>
    <property type="match status" value="1"/>
</dbReference>
<evidence type="ECO:0000313" key="3">
    <source>
        <dbReference type="Proteomes" id="UP000006753"/>
    </source>
</evidence>
<protein>
    <submittedName>
        <fullName evidence="2">RNAse P Rpr2/Rpp21/SNM1 subunit domain-containing protein</fullName>
    </submittedName>
</protein>
<evidence type="ECO:0000313" key="2">
    <source>
        <dbReference type="EMBL" id="EKD12215.1"/>
    </source>
</evidence>
<feature type="region of interest" description="Disordered" evidence="1">
    <location>
        <begin position="108"/>
        <end position="159"/>
    </location>
</feature>
<feature type="compositionally biased region" description="Polar residues" evidence="1">
    <location>
        <begin position="123"/>
        <end position="136"/>
    </location>
</feature>
<dbReference type="OrthoDB" id="438080at2759"/>
<feature type="compositionally biased region" description="Low complexity" evidence="1">
    <location>
        <begin position="137"/>
        <end position="148"/>
    </location>
</feature>
<dbReference type="PANTHER" id="PTHR14742">
    <property type="entry name" value="RIBONUCLEASE P SUBUNIT P21"/>
    <property type="match status" value="1"/>
</dbReference>
<dbReference type="GO" id="GO:0008033">
    <property type="term" value="P:tRNA processing"/>
    <property type="evidence" value="ECO:0007669"/>
    <property type="project" value="TreeGrafter"/>
</dbReference>
<dbReference type="KEGG" id="mbe:MBM_09536"/>
<dbReference type="InterPro" id="IPR007175">
    <property type="entry name" value="Rpr2/Snm1/Rpp21"/>
</dbReference>
<sequence>MDPKELSARLRFLNDSAHLLATTAPATSRYIMTRHNALMFDSKIDLSESQRRDACGACGTIMTLGWEATLEQDTPKRRKGKSKPGTDASKAPKTMIYSCGACSKKTRISSGITKPPGRHRKAMSNSSSNPVSIVTNTTPQATSTPTPSSKKRQKSKKGGLAAILAKNQASQSSSGFGLDLMDFMKKSLLSDSGLTFPCEVRALGTNTKWDHKSLARRNTALELVTNNTFGILSEKACLDHGERPLTTKPRPE</sequence>
<dbReference type="HOGENOM" id="CLU_081044_0_0_1"/>
<dbReference type="STRING" id="1072389.K1W5P4"/>
<evidence type="ECO:0000256" key="1">
    <source>
        <dbReference type="SAM" id="MobiDB-lite"/>
    </source>
</evidence>